<comment type="caution">
    <text evidence="1">The sequence shown here is derived from an EMBL/GenBank/DDBJ whole genome shotgun (WGS) entry which is preliminary data.</text>
</comment>
<keyword evidence="2" id="KW-1185">Reference proteome</keyword>
<evidence type="ECO:0008006" key="3">
    <source>
        <dbReference type="Google" id="ProtNLM"/>
    </source>
</evidence>
<dbReference type="EMBL" id="JBHLWV010000006">
    <property type="protein sequence ID" value="MFC0313544.1"/>
    <property type="molecule type" value="Genomic_DNA"/>
</dbReference>
<organism evidence="1 2">
    <name type="scientific">Gordonia phosphorivorans</name>
    <dbReference type="NCBI Taxonomy" id="1056982"/>
    <lineage>
        <taxon>Bacteria</taxon>
        <taxon>Bacillati</taxon>
        <taxon>Actinomycetota</taxon>
        <taxon>Actinomycetes</taxon>
        <taxon>Mycobacteriales</taxon>
        <taxon>Gordoniaceae</taxon>
        <taxon>Gordonia</taxon>
    </lineage>
</organism>
<sequence length="73" mass="7954">MSTHTDDYNGFASAAELAAWQQEKERPYFAVNGHKMVQSPSYTRTGRIFYSSALAVCVDNCGACAAGDPLPDY</sequence>
<dbReference type="Proteomes" id="UP001589783">
    <property type="component" value="Unassembled WGS sequence"/>
</dbReference>
<gene>
    <name evidence="1" type="ORF">ACFFJD_01590</name>
</gene>
<evidence type="ECO:0000313" key="2">
    <source>
        <dbReference type="Proteomes" id="UP001589783"/>
    </source>
</evidence>
<name>A0ABV6H4Q5_9ACTN</name>
<reference evidence="1 2" key="1">
    <citation type="submission" date="2024-09" db="EMBL/GenBank/DDBJ databases">
        <authorList>
            <person name="Sun Q."/>
            <person name="Mori K."/>
        </authorList>
    </citation>
    <scope>NUCLEOTIDE SEQUENCE [LARGE SCALE GENOMIC DNA]</scope>
    <source>
        <strain evidence="1 2">CCM 7957</strain>
    </source>
</reference>
<accession>A0ABV6H4Q5</accession>
<protein>
    <recommendedName>
        <fullName evidence="3">Radical SAM protein</fullName>
    </recommendedName>
</protein>
<dbReference type="RefSeq" id="WP_382359918.1">
    <property type="nucleotide sequence ID" value="NZ_JBHLWV010000006.1"/>
</dbReference>
<proteinExistence type="predicted"/>
<evidence type="ECO:0000313" key="1">
    <source>
        <dbReference type="EMBL" id="MFC0313544.1"/>
    </source>
</evidence>